<dbReference type="SUPFAM" id="SSF82784">
    <property type="entry name" value="OsmC-like"/>
    <property type="match status" value="1"/>
</dbReference>
<accession>A0A1R3WXU5</accession>
<protein>
    <submittedName>
        <fullName evidence="1">Putative redox protein</fullName>
    </submittedName>
</protein>
<dbReference type="PANTHER" id="PTHR39624:SF2">
    <property type="entry name" value="OSMC-LIKE PROTEIN"/>
    <property type="match status" value="1"/>
</dbReference>
<gene>
    <name evidence="1" type="ORF">SAMN05444128_1215</name>
</gene>
<dbReference type="PANTHER" id="PTHR39624">
    <property type="entry name" value="PROTEIN INVOLVED IN RIMO-MEDIATED BETA-METHYLTHIOLATION OF RIBOSOMAL PROTEIN S12 YCAO"/>
    <property type="match status" value="1"/>
</dbReference>
<evidence type="ECO:0000313" key="1">
    <source>
        <dbReference type="EMBL" id="SIT83087.1"/>
    </source>
</evidence>
<dbReference type="InterPro" id="IPR015946">
    <property type="entry name" value="KH_dom-like_a/b"/>
</dbReference>
<evidence type="ECO:0000313" key="2">
    <source>
        <dbReference type="Proteomes" id="UP000187181"/>
    </source>
</evidence>
<sequence length="136" mass="14838">MPNIIATAEAENTGEMYTTTLQTNRHTLIADEPLDLGGQDLGPGPGDFLCMALASCMVITLRMYITRKGWEIGRINAKVNLVKSPDTATGANTFYCSVSFSEKLTAEQHGKLCKIAKACPLHRLLNRPSNIITLLE</sequence>
<name>A0A1R3WXU5_9BACT</name>
<proteinExistence type="predicted"/>
<reference evidence="2" key="1">
    <citation type="submission" date="2017-01" db="EMBL/GenBank/DDBJ databases">
        <authorList>
            <person name="Varghese N."/>
            <person name="Submissions S."/>
        </authorList>
    </citation>
    <scope>NUCLEOTIDE SEQUENCE [LARGE SCALE GENOMIC DNA]</scope>
    <source>
        <strain evidence="2">LP100</strain>
    </source>
</reference>
<dbReference type="STRING" id="1317125.SAMN05444128_1215"/>
<dbReference type="EMBL" id="FTPP01000001">
    <property type="protein sequence ID" value="SIT83087.1"/>
    <property type="molecule type" value="Genomic_DNA"/>
</dbReference>
<organism evidence="1 2">
    <name type="scientific">Pontibacter indicus</name>
    <dbReference type="NCBI Taxonomy" id="1317125"/>
    <lineage>
        <taxon>Bacteria</taxon>
        <taxon>Pseudomonadati</taxon>
        <taxon>Bacteroidota</taxon>
        <taxon>Cytophagia</taxon>
        <taxon>Cytophagales</taxon>
        <taxon>Hymenobacteraceae</taxon>
        <taxon>Pontibacter</taxon>
    </lineage>
</organism>
<dbReference type="Pfam" id="PF02566">
    <property type="entry name" value="OsmC"/>
    <property type="match status" value="1"/>
</dbReference>
<keyword evidence="2" id="KW-1185">Reference proteome</keyword>
<dbReference type="RefSeq" id="WP_076666605.1">
    <property type="nucleotide sequence ID" value="NZ_FTPP01000001.1"/>
</dbReference>
<dbReference type="OrthoDB" id="9791538at2"/>
<dbReference type="InterPro" id="IPR036102">
    <property type="entry name" value="OsmC/Ohrsf"/>
</dbReference>
<dbReference type="AlphaFoldDB" id="A0A1R3WXU5"/>
<dbReference type="InterPro" id="IPR003718">
    <property type="entry name" value="OsmC/Ohr_fam"/>
</dbReference>
<dbReference type="Proteomes" id="UP000187181">
    <property type="component" value="Unassembled WGS sequence"/>
</dbReference>
<dbReference type="Gene3D" id="3.30.300.20">
    <property type="match status" value="1"/>
</dbReference>